<evidence type="ECO:0000256" key="6">
    <source>
        <dbReference type="RuleBase" id="RU004468"/>
    </source>
</evidence>
<dbReference type="GO" id="GO:0016052">
    <property type="term" value="P:carbohydrate catabolic process"/>
    <property type="evidence" value="ECO:0007669"/>
    <property type="project" value="TreeGrafter"/>
</dbReference>
<dbReference type="InterPro" id="IPR001360">
    <property type="entry name" value="Glyco_hydro_1"/>
</dbReference>
<reference evidence="8" key="2">
    <citation type="submission" date="2023-07" db="EMBL/GenBank/DDBJ databases">
        <authorList>
            <person name="Yang W."/>
            <person name="Chen J."/>
            <person name="Ji P."/>
            <person name="Hu F."/>
        </authorList>
    </citation>
    <scope>NUCLEOTIDE SEQUENCE</scope>
    <source>
        <strain evidence="8">CRE-138-0111</strain>
    </source>
</reference>
<dbReference type="InterPro" id="IPR033132">
    <property type="entry name" value="GH_1_N_CS"/>
</dbReference>
<evidence type="ECO:0000256" key="1">
    <source>
        <dbReference type="ARBA" id="ARBA00010838"/>
    </source>
</evidence>
<dbReference type="Pfam" id="PF00232">
    <property type="entry name" value="Glyco_hydro_1"/>
    <property type="match status" value="1"/>
</dbReference>
<dbReference type="RefSeq" id="WP_042846141.1">
    <property type="nucleotide sequence ID" value="NZ_JARRYG010000015.1"/>
</dbReference>
<dbReference type="Proteomes" id="UP001156701">
    <property type="component" value="Unassembled WGS sequence"/>
</dbReference>
<evidence type="ECO:0000313" key="8">
    <source>
        <dbReference type="EMBL" id="MDO7856607.1"/>
    </source>
</evidence>
<evidence type="ECO:0000313" key="10">
    <source>
        <dbReference type="Proteomes" id="UP001176478"/>
    </source>
</evidence>
<dbReference type="EC" id="3.2.1.-" evidence="7"/>
<evidence type="ECO:0000256" key="4">
    <source>
        <dbReference type="PROSITE-ProRule" id="PRU10055"/>
    </source>
</evidence>
<dbReference type="GO" id="GO:0008422">
    <property type="term" value="F:beta-glucosidase activity"/>
    <property type="evidence" value="ECO:0007669"/>
    <property type="project" value="TreeGrafter"/>
</dbReference>
<dbReference type="PANTHER" id="PTHR10353:SF122">
    <property type="entry name" value="6-PHOSPHO-BETA-GLUCOSIDASE ASCB-RELATED"/>
    <property type="match status" value="1"/>
</dbReference>
<keyword evidence="3 6" id="KW-0326">Glycosidase</keyword>
<accession>A0AA42FQT6</accession>
<dbReference type="PANTHER" id="PTHR10353">
    <property type="entry name" value="GLYCOSYL HYDROLASE"/>
    <property type="match status" value="1"/>
</dbReference>
<sequence length="493" mass="56282">MKLNTKNTSTIGFPEGFLWGGATAANQIEGAFDLGGKGLSTSDVAAYKDPYADGGVNNFTFNVTSKELEEYLKPECKALFPKRWGIDFYHRYEEDIALFAEMGFKVFRLSISWARIFPNGIDEQANEEGLAFYDRVFDELAKYGIEPLVTLSHYEMPLTLTQKFNGWQDRRLIDLFVKFATTCYKRYKSKVKYWITFNEMNMNLNSLYTGAGTLPDTVKNVEQAAYQASHNQFVASAISIKLGKQMMPNAKIGCMICRLETYAESCNPEDQLQALKEDQINLFYPDVSVRGVYPTYMLRYFEENNIHIQVEPEDFKVLKEGVADFISLSYYMTYVTKGGPDAKELSGHLVSKIKNPYLKQSEWGWPIDPTGLRITLNKLWDRYGIPLFVVENGLGARDTLNPDGTISDPYRIDYIKEHVIAMKEAIRDGVDLIGYTTWGCIDLISCGTSQMTKRYGFIYVEQDDEGHGSLKRIPKESFYWYQRVIASNGENLD</sequence>
<evidence type="ECO:0000256" key="5">
    <source>
        <dbReference type="RuleBase" id="RU003690"/>
    </source>
</evidence>
<comment type="similarity">
    <text evidence="1 5">Belongs to the glycosyl hydrolase 1 family.</text>
</comment>
<dbReference type="EMBL" id="JARRYG010000015">
    <property type="protein sequence ID" value="MDG4697403.1"/>
    <property type="molecule type" value="Genomic_DNA"/>
</dbReference>
<evidence type="ECO:0000256" key="2">
    <source>
        <dbReference type="ARBA" id="ARBA00022801"/>
    </source>
</evidence>
<dbReference type="GO" id="GO:0005829">
    <property type="term" value="C:cytosol"/>
    <property type="evidence" value="ECO:0007669"/>
    <property type="project" value="TreeGrafter"/>
</dbReference>
<dbReference type="Gene3D" id="3.20.20.80">
    <property type="entry name" value="Glycosidases"/>
    <property type="match status" value="1"/>
</dbReference>
<organism evidence="7 9">
    <name type="scientific">Providencia huashanensis</name>
    <dbReference type="NCBI Taxonomy" id="3037798"/>
    <lineage>
        <taxon>Bacteria</taxon>
        <taxon>Pseudomonadati</taxon>
        <taxon>Pseudomonadota</taxon>
        <taxon>Gammaproteobacteria</taxon>
        <taxon>Enterobacterales</taxon>
        <taxon>Morganellaceae</taxon>
        <taxon>Providencia</taxon>
    </lineage>
</organism>
<dbReference type="SUPFAM" id="SSF51445">
    <property type="entry name" value="(Trans)glycosidases"/>
    <property type="match status" value="1"/>
</dbReference>
<keyword evidence="10" id="KW-1185">Reference proteome</keyword>
<dbReference type="AlphaFoldDB" id="A0AA42FQT6"/>
<evidence type="ECO:0000256" key="3">
    <source>
        <dbReference type="ARBA" id="ARBA00023295"/>
    </source>
</evidence>
<dbReference type="FunFam" id="3.20.20.80:FF:000004">
    <property type="entry name" value="Beta-glucosidase 6-phospho-beta-glucosidase"/>
    <property type="match status" value="1"/>
</dbReference>
<name>A0AA42FQT6_9GAMM</name>
<dbReference type="PROSITE" id="PS00572">
    <property type="entry name" value="GLYCOSYL_HYDROL_F1_1"/>
    <property type="match status" value="1"/>
</dbReference>
<gene>
    <name evidence="7" type="ORF">P7V44_14270</name>
    <name evidence="8" type="ORF">Q5E86_09610</name>
</gene>
<comment type="caution">
    <text evidence="7">The sequence shown here is derived from an EMBL/GenBank/DDBJ whole genome shotgun (WGS) entry which is preliminary data.</text>
</comment>
<dbReference type="Proteomes" id="UP001176478">
    <property type="component" value="Unassembled WGS sequence"/>
</dbReference>
<dbReference type="EMBL" id="JAUQTG010000004">
    <property type="protein sequence ID" value="MDO7856607.1"/>
    <property type="molecule type" value="Genomic_DNA"/>
</dbReference>
<dbReference type="InterPro" id="IPR018120">
    <property type="entry name" value="Glyco_hydro_1_AS"/>
</dbReference>
<dbReference type="InterPro" id="IPR017853">
    <property type="entry name" value="GH"/>
</dbReference>
<evidence type="ECO:0000313" key="7">
    <source>
        <dbReference type="EMBL" id="MDG4697403.1"/>
    </source>
</evidence>
<proteinExistence type="inferred from homology"/>
<evidence type="ECO:0000313" key="9">
    <source>
        <dbReference type="Proteomes" id="UP001156701"/>
    </source>
</evidence>
<reference evidence="7" key="1">
    <citation type="submission" date="2023-03" db="EMBL/GenBank/DDBJ databases">
        <title>a new species belonging to Providencia genus.</title>
        <authorList>
            <person name="Yang W."/>
            <person name="Hu F."/>
            <person name="Shen S."/>
            <person name="Ding L."/>
            <person name="Yin D."/>
        </authorList>
    </citation>
    <scope>NUCLEOTIDE SEQUENCE</scope>
    <source>
        <strain evidence="7">CRE-3FA-0001</strain>
    </source>
</reference>
<dbReference type="PRINTS" id="PR00131">
    <property type="entry name" value="GLHYDRLASE1"/>
</dbReference>
<reference evidence="8" key="3">
    <citation type="journal article" date="2024" name="Int. J. Antimicrob. Agents">
        <title>Identification of a novel Providencia species showing multi-drug-resistant in three patients with hospital-acquired infection.</title>
        <authorList>
            <person name="Yang W."/>
            <person name="Chen J."/>
            <person name="Yang F."/>
            <person name="Ji P."/>
            <person name="Shen S."/>
            <person name="Yin D."/>
            <person name="Hu F."/>
        </authorList>
    </citation>
    <scope>NUCLEOTIDE SEQUENCE</scope>
    <source>
        <strain evidence="8">CRE-138-0111</strain>
    </source>
</reference>
<protein>
    <submittedName>
        <fullName evidence="7">Glycoside hydrolase family 1 protein</fullName>
        <ecNumber evidence="7">3.2.1.-</ecNumber>
    </submittedName>
</protein>
<dbReference type="PROSITE" id="PS00653">
    <property type="entry name" value="GLYCOSYL_HYDROL_F1_2"/>
    <property type="match status" value="1"/>
</dbReference>
<keyword evidence="2 6" id="KW-0378">Hydrolase</keyword>
<feature type="active site" description="Nucleophile" evidence="4">
    <location>
        <position position="391"/>
    </location>
</feature>